<feature type="compositionally biased region" description="Gly residues" evidence="1">
    <location>
        <begin position="62"/>
        <end position="75"/>
    </location>
</feature>
<dbReference type="Pfam" id="PF09579">
    <property type="entry name" value="Spore_YtfJ"/>
    <property type="match status" value="1"/>
</dbReference>
<evidence type="ECO:0000313" key="3">
    <source>
        <dbReference type="Proteomes" id="UP000252707"/>
    </source>
</evidence>
<reference evidence="2 3" key="1">
    <citation type="submission" date="2018-07" db="EMBL/GenBank/DDBJ databases">
        <title>Genomic Encyclopedia of Type Strains, Phase IV (KMG-IV): sequencing the most valuable type-strain genomes for metagenomic binning, comparative biology and taxonomic classification.</title>
        <authorList>
            <person name="Goeker M."/>
        </authorList>
    </citation>
    <scope>NUCLEOTIDE SEQUENCE [LARGE SCALE GENOMIC DNA]</scope>
    <source>
        <strain evidence="2 3">DSM 26407</strain>
    </source>
</reference>
<protein>
    <submittedName>
        <fullName evidence="2">Putative spore protein YtfJ</fullName>
    </submittedName>
</protein>
<dbReference type="RefSeq" id="WP_114279470.1">
    <property type="nucleotide sequence ID" value="NZ_QPJY01000003.1"/>
</dbReference>
<keyword evidence="3" id="KW-1185">Reference proteome</keyword>
<name>A0A369CB90_9GAMM</name>
<proteinExistence type="predicted"/>
<feature type="region of interest" description="Disordered" evidence="1">
    <location>
        <begin position="51"/>
        <end position="75"/>
    </location>
</feature>
<gene>
    <name evidence="2" type="ORF">DFQ59_103268</name>
</gene>
<dbReference type="Proteomes" id="UP000252707">
    <property type="component" value="Unassembled WGS sequence"/>
</dbReference>
<comment type="caution">
    <text evidence="2">The sequence shown here is derived from an EMBL/GenBank/DDBJ whole genome shotgun (WGS) entry which is preliminary data.</text>
</comment>
<dbReference type="PANTHER" id="PTHR39162:SF1">
    <property type="entry name" value="SPORULATION PROTEIN YTFJ"/>
    <property type="match status" value="1"/>
</dbReference>
<evidence type="ECO:0000313" key="2">
    <source>
        <dbReference type="EMBL" id="RCX31300.1"/>
    </source>
</evidence>
<organism evidence="2 3">
    <name type="scientific">Thioalbus denitrificans</name>
    <dbReference type="NCBI Taxonomy" id="547122"/>
    <lineage>
        <taxon>Bacteria</taxon>
        <taxon>Pseudomonadati</taxon>
        <taxon>Pseudomonadota</taxon>
        <taxon>Gammaproteobacteria</taxon>
        <taxon>Chromatiales</taxon>
        <taxon>Ectothiorhodospiraceae</taxon>
        <taxon>Thioalbus</taxon>
    </lineage>
</organism>
<dbReference type="InterPro" id="IPR014229">
    <property type="entry name" value="Spore_YtfJ"/>
</dbReference>
<dbReference type="AlphaFoldDB" id="A0A369CB90"/>
<dbReference type="EMBL" id="QPJY01000003">
    <property type="protein sequence ID" value="RCX31300.1"/>
    <property type="molecule type" value="Genomic_DNA"/>
</dbReference>
<evidence type="ECO:0000256" key="1">
    <source>
        <dbReference type="SAM" id="MobiDB-lite"/>
    </source>
</evidence>
<sequence>MEDVEKLLKTAMGEIERMLNTKTVVGEPMTIEGNTLIPLVSVGFGFGAGGGSGSGKMKSGDAGEGAGGGTAGGGGVKPVALIIINGEGVRMEPIKGAATSVLEKVADVIGKSAPGGGGKSGD</sequence>
<dbReference type="PIRSF" id="PIRSF021377">
    <property type="entry name" value="YtfJ"/>
    <property type="match status" value="1"/>
</dbReference>
<accession>A0A369CB90</accession>
<dbReference type="PANTHER" id="PTHR39162">
    <property type="entry name" value="GLL3345 PROTEIN"/>
    <property type="match status" value="1"/>
</dbReference>
<dbReference type="OrthoDB" id="7067514at2"/>